<reference evidence="5 6" key="1">
    <citation type="submission" date="2019-08" db="EMBL/GenBank/DDBJ databases">
        <title>Bradyrhizobium hipponensis sp. nov., a rhizobium isolated from a Lupinus angustifolius root nodule in Tunisia.</title>
        <authorList>
            <person name="Off K."/>
            <person name="Rejili M."/>
            <person name="Mars M."/>
            <person name="Brachmann A."/>
            <person name="Marin M."/>
        </authorList>
    </citation>
    <scope>NUCLEOTIDE SEQUENCE [LARGE SCALE GENOMIC DNA]</scope>
    <source>
        <strain evidence="6">aSej3</strain>
    </source>
</reference>
<dbReference type="Pfam" id="PF13458">
    <property type="entry name" value="Peripla_BP_6"/>
    <property type="match status" value="1"/>
</dbReference>
<accession>A0A5S4YPT2</accession>
<keyword evidence="6" id="KW-1185">Reference proteome</keyword>
<evidence type="ECO:0000256" key="1">
    <source>
        <dbReference type="ARBA" id="ARBA00010062"/>
    </source>
</evidence>
<keyword evidence="2 3" id="KW-0732">Signal</keyword>
<dbReference type="InterPro" id="IPR028081">
    <property type="entry name" value="Leu-bd"/>
</dbReference>
<dbReference type="SUPFAM" id="SSF53822">
    <property type="entry name" value="Periplasmic binding protein-like I"/>
    <property type="match status" value="1"/>
</dbReference>
<dbReference type="Proteomes" id="UP000324797">
    <property type="component" value="Unassembled WGS sequence"/>
</dbReference>
<dbReference type="PROSITE" id="PS51257">
    <property type="entry name" value="PROKAR_LIPOPROTEIN"/>
    <property type="match status" value="1"/>
</dbReference>
<dbReference type="Gene3D" id="3.40.50.2300">
    <property type="match status" value="2"/>
</dbReference>
<dbReference type="CDD" id="cd06341">
    <property type="entry name" value="PBP1_ABC_ligand_binding-like"/>
    <property type="match status" value="1"/>
</dbReference>
<evidence type="ECO:0000256" key="3">
    <source>
        <dbReference type="SAM" id="SignalP"/>
    </source>
</evidence>
<gene>
    <name evidence="5" type="ORF">FXV83_15765</name>
</gene>
<feature type="chain" id="PRO_5024384886" evidence="3">
    <location>
        <begin position="25"/>
        <end position="420"/>
    </location>
</feature>
<comment type="caution">
    <text evidence="5">The sequence shown here is derived from an EMBL/GenBank/DDBJ whole genome shotgun (WGS) entry which is preliminary data.</text>
</comment>
<evidence type="ECO:0000256" key="2">
    <source>
        <dbReference type="ARBA" id="ARBA00022729"/>
    </source>
</evidence>
<dbReference type="InterPro" id="IPR028082">
    <property type="entry name" value="Peripla_BP_I"/>
</dbReference>
<dbReference type="RefSeq" id="WP_148740315.1">
    <property type="nucleotide sequence ID" value="NZ_VSTH01000050.1"/>
</dbReference>
<proteinExistence type="inferred from homology"/>
<feature type="signal peptide" evidence="3">
    <location>
        <begin position="1"/>
        <end position="24"/>
    </location>
</feature>
<dbReference type="PANTHER" id="PTHR47235:SF1">
    <property type="entry name" value="BLR6548 PROTEIN"/>
    <property type="match status" value="1"/>
</dbReference>
<evidence type="ECO:0000313" key="6">
    <source>
        <dbReference type="Proteomes" id="UP000324797"/>
    </source>
</evidence>
<feature type="domain" description="Leucine-binding protein" evidence="4">
    <location>
        <begin position="41"/>
        <end position="388"/>
    </location>
</feature>
<evidence type="ECO:0000259" key="4">
    <source>
        <dbReference type="Pfam" id="PF13458"/>
    </source>
</evidence>
<dbReference type="AlphaFoldDB" id="A0A5S4YPT2"/>
<organism evidence="5 6">
    <name type="scientific">Bradyrhizobium hipponense</name>
    <dbReference type="NCBI Taxonomy" id="2605638"/>
    <lineage>
        <taxon>Bacteria</taxon>
        <taxon>Pseudomonadati</taxon>
        <taxon>Pseudomonadota</taxon>
        <taxon>Alphaproteobacteria</taxon>
        <taxon>Hyphomicrobiales</taxon>
        <taxon>Nitrobacteraceae</taxon>
        <taxon>Bradyrhizobium</taxon>
    </lineage>
</organism>
<sequence>MKFKISMAMVTGLLAACVGNAAYAADPKCGASTGTAAAGEPIVIGGIVSVTGPDNFSSSGLAAAAYFKCLNANGGVNGRPVKYQLEDDAWNPEQSSQVAVKLIRDQKAVALVGNMSFVDCGANQGIYEKEDIMVIAGVGVPRDCFFQKNYAPTNAGPRVSNTKAVMDVAQSYPGKIKRVVCIAPNIPNLGEWSCTGAVAWIKKQGGDGKIITFDPGSLDATSVVLEAMAFKPDVISVGTPKGLAVPIFAAAEEQGLADKVHFTGPASLYNLDFPRAIGKYWDGKVTVDMELKAADAATPDMQNWLAVMEKYGQASDPRDTFSQAGYLAARVTAETLMKMDAAKIDRRSVTAALRNIKRFESDMWCSPWYVGDGSRHNANHAGPVSLVKDGKLVPKQVCIESEDPELDDVHAYEKTIGIAK</sequence>
<dbReference type="EMBL" id="VSTH01000050">
    <property type="protein sequence ID" value="TYO65674.1"/>
    <property type="molecule type" value="Genomic_DNA"/>
</dbReference>
<comment type="similarity">
    <text evidence="1">Belongs to the leucine-binding protein family.</text>
</comment>
<dbReference type="PANTHER" id="PTHR47235">
    <property type="entry name" value="BLR6548 PROTEIN"/>
    <property type="match status" value="1"/>
</dbReference>
<protein>
    <submittedName>
        <fullName evidence="5">ABC transporter substrate-binding protein</fullName>
    </submittedName>
</protein>
<evidence type="ECO:0000313" key="5">
    <source>
        <dbReference type="EMBL" id="TYO65674.1"/>
    </source>
</evidence>
<name>A0A5S4YPT2_9BRAD</name>